<protein>
    <submittedName>
        <fullName evidence="2">Uncharacterized protein</fullName>
    </submittedName>
</protein>
<organism evidence="2 3">
    <name type="scientific">Wolfiporia cocos (strain MD-104)</name>
    <name type="common">Brown rot fungus</name>
    <dbReference type="NCBI Taxonomy" id="742152"/>
    <lineage>
        <taxon>Eukaryota</taxon>
        <taxon>Fungi</taxon>
        <taxon>Dikarya</taxon>
        <taxon>Basidiomycota</taxon>
        <taxon>Agaricomycotina</taxon>
        <taxon>Agaricomycetes</taxon>
        <taxon>Polyporales</taxon>
        <taxon>Phaeolaceae</taxon>
        <taxon>Wolfiporia</taxon>
    </lineage>
</organism>
<name>A0A2H3JHU5_WOLCO</name>
<sequence length="250" mass="27563">MFDFVRKRKESAERTKEGRAESDPEKTKSKYGLRRTSLIYPSRVEEMFTSLGVEQKRTRHASILPTPNDSSSENLARPAYPRARSSSCSVASSVHNLRNPFGDYSGDSAMTASQVALMESTSRSIPPPKNMGYVVSHAPMIVNHQAERAEICYPGDLADSSTDNVDSQSRDLAISSDPFADEMQSVSHSDAHDAAQSSNHGRPEVSTADIARKSTTPSRRPMDYLQVKIPAAILSPPLADSHRKLWARIQ</sequence>
<feature type="compositionally biased region" description="Basic and acidic residues" evidence="1">
    <location>
        <begin position="10"/>
        <end position="28"/>
    </location>
</feature>
<feature type="compositionally biased region" description="Low complexity" evidence="1">
    <location>
        <begin position="184"/>
        <end position="198"/>
    </location>
</feature>
<dbReference type="AlphaFoldDB" id="A0A2H3JHU5"/>
<feature type="region of interest" description="Disordered" evidence="1">
    <location>
        <begin position="1"/>
        <end position="34"/>
    </location>
</feature>
<evidence type="ECO:0000313" key="2">
    <source>
        <dbReference type="EMBL" id="PCH38329.1"/>
    </source>
</evidence>
<reference evidence="2 3" key="1">
    <citation type="journal article" date="2012" name="Science">
        <title>The Paleozoic origin of enzymatic lignin decomposition reconstructed from 31 fungal genomes.</title>
        <authorList>
            <person name="Floudas D."/>
            <person name="Binder M."/>
            <person name="Riley R."/>
            <person name="Barry K."/>
            <person name="Blanchette R.A."/>
            <person name="Henrissat B."/>
            <person name="Martinez A.T."/>
            <person name="Otillar R."/>
            <person name="Spatafora J.W."/>
            <person name="Yadav J.S."/>
            <person name="Aerts A."/>
            <person name="Benoit I."/>
            <person name="Boyd A."/>
            <person name="Carlson A."/>
            <person name="Copeland A."/>
            <person name="Coutinho P.M."/>
            <person name="de Vries R.P."/>
            <person name="Ferreira P."/>
            <person name="Findley K."/>
            <person name="Foster B."/>
            <person name="Gaskell J."/>
            <person name="Glotzer D."/>
            <person name="Gorecki P."/>
            <person name="Heitman J."/>
            <person name="Hesse C."/>
            <person name="Hori C."/>
            <person name="Igarashi K."/>
            <person name="Jurgens J.A."/>
            <person name="Kallen N."/>
            <person name="Kersten P."/>
            <person name="Kohler A."/>
            <person name="Kuees U."/>
            <person name="Kumar T.K.A."/>
            <person name="Kuo A."/>
            <person name="LaButti K."/>
            <person name="Larrondo L.F."/>
            <person name="Lindquist E."/>
            <person name="Ling A."/>
            <person name="Lombard V."/>
            <person name="Lucas S."/>
            <person name="Lundell T."/>
            <person name="Martin R."/>
            <person name="McLaughlin D.J."/>
            <person name="Morgenstern I."/>
            <person name="Morin E."/>
            <person name="Murat C."/>
            <person name="Nagy L.G."/>
            <person name="Nolan M."/>
            <person name="Ohm R.A."/>
            <person name="Patyshakuliyeva A."/>
            <person name="Rokas A."/>
            <person name="Ruiz-Duenas F.J."/>
            <person name="Sabat G."/>
            <person name="Salamov A."/>
            <person name="Samejima M."/>
            <person name="Schmutz J."/>
            <person name="Slot J.C."/>
            <person name="St John F."/>
            <person name="Stenlid J."/>
            <person name="Sun H."/>
            <person name="Sun S."/>
            <person name="Syed K."/>
            <person name="Tsang A."/>
            <person name="Wiebenga A."/>
            <person name="Young D."/>
            <person name="Pisabarro A."/>
            <person name="Eastwood D.C."/>
            <person name="Martin F."/>
            <person name="Cullen D."/>
            <person name="Grigoriev I.V."/>
            <person name="Hibbett D.S."/>
        </authorList>
    </citation>
    <scope>NUCLEOTIDE SEQUENCE [LARGE SCALE GENOMIC DNA]</scope>
    <source>
        <strain evidence="2 3">MD-104</strain>
    </source>
</reference>
<evidence type="ECO:0000256" key="1">
    <source>
        <dbReference type="SAM" id="MobiDB-lite"/>
    </source>
</evidence>
<keyword evidence="3" id="KW-1185">Reference proteome</keyword>
<accession>A0A2H3JHU5</accession>
<dbReference type="OMA" id="PFADEMQ"/>
<evidence type="ECO:0000313" key="3">
    <source>
        <dbReference type="Proteomes" id="UP000218811"/>
    </source>
</evidence>
<dbReference type="Proteomes" id="UP000218811">
    <property type="component" value="Unassembled WGS sequence"/>
</dbReference>
<dbReference type="OrthoDB" id="2803557at2759"/>
<gene>
    <name evidence="2" type="ORF">WOLCODRAFT_15784</name>
</gene>
<proteinExistence type="predicted"/>
<feature type="region of interest" description="Disordered" evidence="1">
    <location>
        <begin position="183"/>
        <end position="223"/>
    </location>
</feature>
<dbReference type="EMBL" id="KB467942">
    <property type="protein sequence ID" value="PCH38329.1"/>
    <property type="molecule type" value="Genomic_DNA"/>
</dbReference>